<dbReference type="InParanoid" id="A8NR20"/>
<evidence type="ECO:0008006" key="5">
    <source>
        <dbReference type="Google" id="ProtNLM"/>
    </source>
</evidence>
<dbReference type="GeneID" id="6012137"/>
<evidence type="ECO:0000256" key="2">
    <source>
        <dbReference type="SAM" id="Phobius"/>
    </source>
</evidence>
<keyword evidence="2" id="KW-0472">Membrane</keyword>
<feature type="transmembrane region" description="Helical" evidence="2">
    <location>
        <begin position="576"/>
        <end position="601"/>
    </location>
</feature>
<feature type="transmembrane region" description="Helical" evidence="2">
    <location>
        <begin position="452"/>
        <end position="475"/>
    </location>
</feature>
<feature type="transmembrane region" description="Helical" evidence="2">
    <location>
        <begin position="360"/>
        <end position="381"/>
    </location>
</feature>
<keyword evidence="4" id="KW-1185">Reference proteome</keyword>
<feature type="transmembrane region" description="Helical" evidence="2">
    <location>
        <begin position="126"/>
        <end position="143"/>
    </location>
</feature>
<dbReference type="HOGENOM" id="CLU_028680_0_0_1"/>
<dbReference type="AlphaFoldDB" id="A8NR20"/>
<evidence type="ECO:0000313" key="3">
    <source>
        <dbReference type="EMBL" id="EAU86175.2"/>
    </source>
</evidence>
<dbReference type="VEuPathDB" id="FungiDB:CC1G_03386"/>
<feature type="transmembrane region" description="Helical" evidence="2">
    <location>
        <begin position="248"/>
        <end position="265"/>
    </location>
</feature>
<dbReference type="RefSeq" id="XP_001835604.2">
    <property type="nucleotide sequence ID" value="XM_001835552.2"/>
</dbReference>
<dbReference type="eggNOG" id="ENOG502SA8U">
    <property type="taxonomic scope" value="Eukaryota"/>
</dbReference>
<dbReference type="OrthoDB" id="3259324at2759"/>
<organism evidence="3 4">
    <name type="scientific">Coprinopsis cinerea (strain Okayama-7 / 130 / ATCC MYA-4618 / FGSC 9003)</name>
    <name type="common">Inky cap fungus</name>
    <name type="synonym">Hormographiella aspergillata</name>
    <dbReference type="NCBI Taxonomy" id="240176"/>
    <lineage>
        <taxon>Eukaryota</taxon>
        <taxon>Fungi</taxon>
        <taxon>Dikarya</taxon>
        <taxon>Basidiomycota</taxon>
        <taxon>Agaricomycotina</taxon>
        <taxon>Agaricomycetes</taxon>
        <taxon>Agaricomycetidae</taxon>
        <taxon>Agaricales</taxon>
        <taxon>Agaricineae</taxon>
        <taxon>Psathyrellaceae</taxon>
        <taxon>Coprinopsis</taxon>
    </lineage>
</organism>
<keyword evidence="2" id="KW-1133">Transmembrane helix</keyword>
<sequence>MATTATIAAAIAAKNRPTIPSGFPTRAPGRASRPTPLVFPDDEYDDDPILREAASRPRRSSTVSADSDSEDSPHSPVLSALDSSAALILVHDENDNANDHFEFSDDETGEDDDIVSPVFEIRRTSIPALPSLSILLYLLSPYLKLGTLNVLGSAEGVPLKHSLPALFGLAIMSAFSRQLWYLLARYLKKADIMEVFCDAFAKARGKERQRRIIRTTVKVCTAIVNALLAIVYLHESANSLLPLLSDSIFARIFIGMLFSVLILYLSTAQSLASKRVLWASWLSILSFLVWYSCVIYAHAKGKLPHEGGWFSTQPSSWQAIFMIAFAFTTTSTLPLYASLKSGTNKLISTAKTPRSRSFRILSLLSTFLATALILPLVIFAAKPNIPASRDIPPSSQAVPKFPKPSSPEGIRIALASLSSATLLLAVPQAILTVPAIPLRLGLGRTGNVPRTLTSLLIIFLATLLSFIRSSFIAHLFTPLNIALVVFTLLSTYFLPAFLHISVHFFKRPLAIVIPRTPLLQTSSSNGNGASPNGDPGPSSVSGLASGALGETQRGMPDELLQRKERALQKKQFKKRIVWDVGAWVQVWLCAAGVVVGFSLLWSS</sequence>
<gene>
    <name evidence="3" type="ORF">CC1G_03386</name>
</gene>
<feature type="transmembrane region" description="Helical" evidence="2">
    <location>
        <begin position="410"/>
        <end position="431"/>
    </location>
</feature>
<reference evidence="3 4" key="1">
    <citation type="journal article" date="2010" name="Proc. Natl. Acad. Sci. U.S.A.">
        <title>Insights into evolution of multicellular fungi from the assembled chromosomes of the mushroom Coprinopsis cinerea (Coprinus cinereus).</title>
        <authorList>
            <person name="Stajich J.E."/>
            <person name="Wilke S.K."/>
            <person name="Ahren D."/>
            <person name="Au C.H."/>
            <person name="Birren B.W."/>
            <person name="Borodovsky M."/>
            <person name="Burns C."/>
            <person name="Canback B."/>
            <person name="Casselton L.A."/>
            <person name="Cheng C.K."/>
            <person name="Deng J."/>
            <person name="Dietrich F.S."/>
            <person name="Fargo D.C."/>
            <person name="Farman M.L."/>
            <person name="Gathman A.C."/>
            <person name="Goldberg J."/>
            <person name="Guigo R."/>
            <person name="Hoegger P.J."/>
            <person name="Hooker J.B."/>
            <person name="Huggins A."/>
            <person name="James T.Y."/>
            <person name="Kamada T."/>
            <person name="Kilaru S."/>
            <person name="Kodira C."/>
            <person name="Kues U."/>
            <person name="Kupfer D."/>
            <person name="Kwan H.S."/>
            <person name="Lomsadze A."/>
            <person name="Li W."/>
            <person name="Lilly W.W."/>
            <person name="Ma L.J."/>
            <person name="Mackey A.J."/>
            <person name="Manning G."/>
            <person name="Martin F."/>
            <person name="Muraguchi H."/>
            <person name="Natvig D.O."/>
            <person name="Palmerini H."/>
            <person name="Ramesh M.A."/>
            <person name="Rehmeyer C.J."/>
            <person name="Roe B.A."/>
            <person name="Shenoy N."/>
            <person name="Stanke M."/>
            <person name="Ter-Hovhannisyan V."/>
            <person name="Tunlid A."/>
            <person name="Velagapudi R."/>
            <person name="Vision T.J."/>
            <person name="Zeng Q."/>
            <person name="Zolan M.E."/>
            <person name="Pukkila P.J."/>
        </authorList>
    </citation>
    <scope>NUCLEOTIDE SEQUENCE [LARGE SCALE GENOMIC DNA]</scope>
    <source>
        <strain evidence="4">Okayama-7 / 130 / ATCC MYA-4618 / FGSC 9003</strain>
    </source>
</reference>
<feature type="transmembrane region" description="Helical" evidence="2">
    <location>
        <begin position="277"/>
        <end position="299"/>
    </location>
</feature>
<proteinExistence type="predicted"/>
<evidence type="ECO:0000313" key="4">
    <source>
        <dbReference type="Proteomes" id="UP000001861"/>
    </source>
</evidence>
<feature type="region of interest" description="Disordered" evidence="1">
    <location>
        <begin position="522"/>
        <end position="542"/>
    </location>
</feature>
<protein>
    <recommendedName>
        <fullName evidence="5">Amino acid transporter transmembrane domain-containing protein</fullName>
    </recommendedName>
</protein>
<comment type="caution">
    <text evidence="3">The sequence shown here is derived from an EMBL/GenBank/DDBJ whole genome shotgun (WGS) entry which is preliminary data.</text>
</comment>
<feature type="transmembrane region" description="Helical" evidence="2">
    <location>
        <begin position="212"/>
        <end position="233"/>
    </location>
</feature>
<dbReference type="OMA" id="IWYMLAR"/>
<feature type="region of interest" description="Disordered" evidence="1">
    <location>
        <begin position="13"/>
        <end position="77"/>
    </location>
</feature>
<name>A8NR20_COPC7</name>
<feature type="transmembrane region" description="Helical" evidence="2">
    <location>
        <begin position="481"/>
        <end position="505"/>
    </location>
</feature>
<dbReference type="EMBL" id="AACS02000008">
    <property type="protein sequence ID" value="EAU86175.2"/>
    <property type="molecule type" value="Genomic_DNA"/>
</dbReference>
<feature type="transmembrane region" description="Helical" evidence="2">
    <location>
        <begin position="163"/>
        <end position="183"/>
    </location>
</feature>
<dbReference type="STRING" id="240176.A8NR20"/>
<feature type="transmembrane region" description="Helical" evidence="2">
    <location>
        <begin position="319"/>
        <end position="339"/>
    </location>
</feature>
<keyword evidence="2" id="KW-0812">Transmembrane</keyword>
<evidence type="ECO:0000256" key="1">
    <source>
        <dbReference type="SAM" id="MobiDB-lite"/>
    </source>
</evidence>
<dbReference type="Proteomes" id="UP000001861">
    <property type="component" value="Unassembled WGS sequence"/>
</dbReference>
<accession>A8NR20</accession>
<dbReference type="KEGG" id="cci:CC1G_03386"/>